<dbReference type="RefSeq" id="WP_129067689.1">
    <property type="nucleotide sequence ID" value="NZ_RDFA01000001.1"/>
</dbReference>
<dbReference type="Pfam" id="PF25955">
    <property type="entry name" value="DUF7992"/>
    <property type="match status" value="1"/>
</dbReference>
<evidence type="ECO:0000313" key="4">
    <source>
        <dbReference type="Proteomes" id="UP000289691"/>
    </source>
</evidence>
<dbReference type="AlphaFoldDB" id="A0A498L7T3"/>
<feature type="compositionally biased region" description="Acidic residues" evidence="1">
    <location>
        <begin position="20"/>
        <end position="32"/>
    </location>
</feature>
<sequence>MTLDVERPDPPRLGGPGDPGDYDAVEEPAEWAGEDAPREALAEMLSAGAWADAFEEWREVTSLTDDQFRVVRELGLIERFDFLWNPAAEDVGYLVPKVPSDRPDGGTLDRDERQEIEEELDELGRIVSDVLETDYVHRSSEEFGYNWE</sequence>
<dbReference type="EMBL" id="RDFA01000001">
    <property type="protein sequence ID" value="RXK51835.1"/>
    <property type="molecule type" value="Genomic_DNA"/>
</dbReference>
<evidence type="ECO:0000259" key="2">
    <source>
        <dbReference type="Pfam" id="PF25955"/>
    </source>
</evidence>
<dbReference type="OrthoDB" id="165952at2157"/>
<feature type="region of interest" description="Disordered" evidence="1">
    <location>
        <begin position="1"/>
        <end position="32"/>
    </location>
</feature>
<proteinExistence type="predicted"/>
<keyword evidence="4" id="KW-1185">Reference proteome</keyword>
<protein>
    <recommendedName>
        <fullName evidence="2">DUF7992 domain-containing protein</fullName>
    </recommendedName>
</protein>
<name>A0A498L7T3_9EURY</name>
<organism evidence="3 4">
    <name type="scientific">Halorientalis pallida</name>
    <dbReference type="NCBI Taxonomy" id="2479928"/>
    <lineage>
        <taxon>Archaea</taxon>
        <taxon>Methanobacteriati</taxon>
        <taxon>Methanobacteriota</taxon>
        <taxon>Stenosarchaea group</taxon>
        <taxon>Halobacteria</taxon>
        <taxon>Halobacteriales</taxon>
        <taxon>Haloarculaceae</taxon>
        <taxon>Halorientalis</taxon>
    </lineage>
</organism>
<dbReference type="InterPro" id="IPR058305">
    <property type="entry name" value="DUF7992"/>
</dbReference>
<feature type="domain" description="DUF7992" evidence="2">
    <location>
        <begin position="2"/>
        <end position="141"/>
    </location>
</feature>
<gene>
    <name evidence="3" type="ORF">EAF64_04160</name>
</gene>
<feature type="compositionally biased region" description="Basic and acidic residues" evidence="1">
    <location>
        <begin position="1"/>
        <end position="10"/>
    </location>
</feature>
<dbReference type="Proteomes" id="UP000289691">
    <property type="component" value="Unassembled WGS sequence"/>
</dbReference>
<comment type="caution">
    <text evidence="3">The sequence shown here is derived from an EMBL/GenBank/DDBJ whole genome shotgun (WGS) entry which is preliminary data.</text>
</comment>
<reference evidence="3 4" key="1">
    <citation type="submission" date="2019-01" db="EMBL/GenBank/DDBJ databases">
        <title>Halorientalis sp. F13-25 a new haloarchaeum isolated from hypersaline water.</title>
        <authorList>
            <person name="Ana D.-V."/>
            <person name="Cristina S.-P."/>
            <person name="Antonio V."/>
        </authorList>
    </citation>
    <scope>NUCLEOTIDE SEQUENCE [LARGE SCALE GENOMIC DNA]</scope>
    <source>
        <strain evidence="3 4">F13-25</strain>
    </source>
</reference>
<evidence type="ECO:0000313" key="3">
    <source>
        <dbReference type="EMBL" id="RXK51835.1"/>
    </source>
</evidence>
<accession>A0A498L7T3</accession>
<evidence type="ECO:0000256" key="1">
    <source>
        <dbReference type="SAM" id="MobiDB-lite"/>
    </source>
</evidence>